<protein>
    <submittedName>
        <fullName evidence="1">Uncharacterized protein</fullName>
    </submittedName>
</protein>
<dbReference type="Proteomes" id="UP000241426">
    <property type="component" value="Unassembled WGS sequence"/>
</dbReference>
<accession>A0A2T3KLE9</accession>
<proteinExistence type="predicted"/>
<evidence type="ECO:0000313" key="1">
    <source>
        <dbReference type="EMBL" id="PSV00483.1"/>
    </source>
</evidence>
<evidence type="ECO:0000313" key="2">
    <source>
        <dbReference type="Proteomes" id="UP000241426"/>
    </source>
</evidence>
<dbReference type="EMBL" id="PYNF01000003">
    <property type="protein sequence ID" value="PSV00483.1"/>
    <property type="molecule type" value="Genomic_DNA"/>
</dbReference>
<dbReference type="AlphaFoldDB" id="A0A2T3KLE9"/>
<reference evidence="1 2" key="1">
    <citation type="submission" date="2018-01" db="EMBL/GenBank/DDBJ databases">
        <title>Whole genome sequencing of Histamine producing bacteria.</title>
        <authorList>
            <person name="Butler K."/>
        </authorList>
    </citation>
    <scope>NUCLEOTIDE SEQUENCE [LARGE SCALE GENOMIC DNA]</scope>
    <source>
        <strain evidence="1 2">FS-7.2</strain>
    </source>
</reference>
<gene>
    <name evidence="1" type="ORF">C9J27_04945</name>
</gene>
<sequence>MLALISLISGCASNNLSVKTDPYSGDKVVSSNFFYSLTPFNKWREIDRIVFKYDYIGKSNMFVLRAGYLTGAGAYTGLREGIVNVDRLGFMIDGKEQTFQPATTTNYDGVNACNEIGICAPADGSYSSFAIPISLLSEIEKAQTVKVKLLLGNHQKVAILKSGDDLSDAYDMLVKFDSTITKM</sequence>
<comment type="caution">
    <text evidence="1">The sequence shown here is derived from an EMBL/GenBank/DDBJ whole genome shotgun (WGS) entry which is preliminary data.</text>
</comment>
<organism evidence="1 2">
    <name type="scientific">Photobacterium kishitanii</name>
    <dbReference type="NCBI Taxonomy" id="318456"/>
    <lineage>
        <taxon>Bacteria</taxon>
        <taxon>Pseudomonadati</taxon>
        <taxon>Pseudomonadota</taxon>
        <taxon>Gammaproteobacteria</taxon>
        <taxon>Vibrionales</taxon>
        <taxon>Vibrionaceae</taxon>
        <taxon>Photobacterium</taxon>
    </lineage>
</organism>
<name>A0A2T3KLE9_9GAMM</name>